<evidence type="ECO:0000256" key="11">
    <source>
        <dbReference type="RuleBase" id="RU003783"/>
    </source>
</evidence>
<feature type="site" description="Interaction with substrate tRNA" evidence="10">
    <location>
        <position position="127"/>
    </location>
</feature>
<dbReference type="GO" id="GO:0052381">
    <property type="term" value="F:tRNA dimethylallyltransferase activity"/>
    <property type="evidence" value="ECO:0007669"/>
    <property type="project" value="UniProtKB-UniRule"/>
</dbReference>
<dbReference type="EMBL" id="CP008921">
    <property type="protein sequence ID" value="AIG43158.1"/>
    <property type="molecule type" value="Genomic_DNA"/>
</dbReference>
<dbReference type="PANTHER" id="PTHR11088">
    <property type="entry name" value="TRNA DIMETHYLALLYLTRANSFERASE"/>
    <property type="match status" value="1"/>
</dbReference>
<evidence type="ECO:0000256" key="7">
    <source>
        <dbReference type="ARBA" id="ARBA00022840"/>
    </source>
</evidence>
<dbReference type="EC" id="2.5.1.75" evidence="10"/>
<evidence type="ECO:0000256" key="6">
    <source>
        <dbReference type="ARBA" id="ARBA00022741"/>
    </source>
</evidence>
<dbReference type="NCBIfam" id="TIGR00174">
    <property type="entry name" value="miaA"/>
    <property type="match status" value="1"/>
</dbReference>
<protein>
    <recommendedName>
        <fullName evidence="10">tRNA dimethylallyltransferase</fullName>
        <ecNumber evidence="10">2.5.1.75</ecNumber>
    </recommendedName>
    <alternativeName>
        <fullName evidence="10">Dimethylallyl diphosphate:tRNA dimethylallyltransferase</fullName>
        <shortName evidence="10">DMAPP:tRNA dimethylallyltransferase</shortName>
        <shortName evidence="10">DMATase</shortName>
    </alternativeName>
    <alternativeName>
        <fullName evidence="10">Isopentenyl-diphosphate:tRNA isopentenyltransferase</fullName>
        <shortName evidence="10">IPP transferase</shortName>
        <shortName evidence="10">IPPT</shortName>
        <shortName evidence="10">IPTase</shortName>
    </alternativeName>
</protein>
<comment type="catalytic activity">
    <reaction evidence="9 10 11">
        <text>adenosine(37) in tRNA + dimethylallyl diphosphate = N(6)-dimethylallyladenosine(37) in tRNA + diphosphate</text>
        <dbReference type="Rhea" id="RHEA:26482"/>
        <dbReference type="Rhea" id="RHEA-COMP:10162"/>
        <dbReference type="Rhea" id="RHEA-COMP:10375"/>
        <dbReference type="ChEBI" id="CHEBI:33019"/>
        <dbReference type="ChEBI" id="CHEBI:57623"/>
        <dbReference type="ChEBI" id="CHEBI:74411"/>
        <dbReference type="ChEBI" id="CHEBI:74415"/>
        <dbReference type="EC" id="2.5.1.75"/>
    </reaction>
</comment>
<evidence type="ECO:0000256" key="5">
    <source>
        <dbReference type="ARBA" id="ARBA00022694"/>
    </source>
</evidence>
<dbReference type="GO" id="GO:0005524">
    <property type="term" value="F:ATP binding"/>
    <property type="evidence" value="ECO:0007669"/>
    <property type="project" value="UniProtKB-UniRule"/>
</dbReference>
<evidence type="ECO:0000256" key="3">
    <source>
        <dbReference type="ARBA" id="ARBA00005842"/>
    </source>
</evidence>
<organism evidence="14 15">
    <name type="scientific">Streptococcus suis 6407</name>
    <dbReference type="NCBI Taxonomy" id="1214179"/>
    <lineage>
        <taxon>Bacteria</taxon>
        <taxon>Bacillati</taxon>
        <taxon>Bacillota</taxon>
        <taxon>Bacilli</taxon>
        <taxon>Lactobacillales</taxon>
        <taxon>Streptococcaceae</taxon>
        <taxon>Streptococcus</taxon>
    </lineage>
</organism>
<evidence type="ECO:0000256" key="10">
    <source>
        <dbReference type="HAMAP-Rule" id="MF_00185"/>
    </source>
</evidence>
<keyword evidence="4 10" id="KW-0808">Transferase</keyword>
<evidence type="ECO:0000313" key="14">
    <source>
        <dbReference type="EMBL" id="AIG43158.1"/>
    </source>
</evidence>
<dbReference type="SUPFAM" id="SSF52540">
    <property type="entry name" value="P-loop containing nucleoside triphosphate hydrolases"/>
    <property type="match status" value="2"/>
</dbReference>
<keyword evidence="6 10" id="KW-0547">Nucleotide-binding</keyword>
<comment type="function">
    <text evidence="2 10 12">Catalyzes the transfer of a dimethylallyl group onto the adenine at position 37 in tRNAs that read codons beginning with uridine, leading to the formation of N6-(dimethylallyl)adenosine (i(6)A).</text>
</comment>
<evidence type="ECO:0000256" key="2">
    <source>
        <dbReference type="ARBA" id="ARBA00003213"/>
    </source>
</evidence>
<reference evidence="14 15" key="1">
    <citation type="journal article" date="2014" name="Genome Announc.">
        <title>Whole-Genome Sequence of Streptococcus suis Serotype 4 Reference Strain 6407.</title>
        <authorList>
            <person name="Wang K."/>
            <person name="Chen J."/>
            <person name="Yao H."/>
            <person name="Lu C."/>
        </authorList>
    </citation>
    <scope>NUCLEOTIDE SEQUENCE [LARGE SCALE GENOMIC DNA]</scope>
    <source>
        <strain evidence="14">6407</strain>
    </source>
</reference>
<feature type="site" description="Interaction with substrate tRNA" evidence="10">
    <location>
        <position position="101"/>
    </location>
</feature>
<keyword evidence="5 10" id="KW-0819">tRNA processing</keyword>
<dbReference type="RefSeq" id="WP_014917264.1">
    <property type="nucleotide sequence ID" value="NZ_ALLE01000004.1"/>
</dbReference>
<dbReference type="PATRIC" id="fig|1214179.4.peg.672"/>
<evidence type="ECO:0000313" key="15">
    <source>
        <dbReference type="Proteomes" id="UP000028185"/>
    </source>
</evidence>
<dbReference type="PANTHER" id="PTHR11088:SF60">
    <property type="entry name" value="TRNA DIMETHYLALLYLTRANSFERASE"/>
    <property type="match status" value="1"/>
</dbReference>
<comment type="cofactor">
    <cofactor evidence="1 10">
        <name>Mg(2+)</name>
        <dbReference type="ChEBI" id="CHEBI:18420"/>
    </cofactor>
</comment>
<feature type="binding site" evidence="10">
    <location>
        <begin position="12"/>
        <end position="17"/>
    </location>
    <ligand>
        <name>substrate</name>
    </ligand>
</feature>
<evidence type="ECO:0000256" key="12">
    <source>
        <dbReference type="RuleBase" id="RU003784"/>
    </source>
</evidence>
<name>A0A075SH36_STRSU</name>
<evidence type="ECO:0000256" key="8">
    <source>
        <dbReference type="ARBA" id="ARBA00022842"/>
    </source>
</evidence>
<proteinExistence type="inferred from homology"/>
<dbReference type="InterPro" id="IPR018022">
    <property type="entry name" value="IPT"/>
</dbReference>
<sequence length="294" mass="33131">MKTKVIVVIGPTAVGKTALGIDLAQRYNGEIISGDSQQVYRKLDIGTAKASPEEQAAAVHHLIDVRDVTEGYSAYEFVAEAKALIADIKSRGKLPIIVGGTGLYIQSLLEGYHLGGLVDQEQVLAYRAELDCLSDEDLETMAEQAGLMVEGNSRRRIIRGLELKKFGENLENTESGYEPLYICLTDDRQVLYDRINQRVDKMMAAGLLDEVSWLYQEHPEAQAAMGIGYKEFFPYLEGQISLEEAIDKVKQNSRRFAKRQLTWFRNRMAVDFYQVSEEAVKDRIYTAVEEFLDD</sequence>
<feature type="region of interest" description="Interaction with substrate tRNA" evidence="10">
    <location>
        <begin position="35"/>
        <end position="38"/>
    </location>
</feature>
<dbReference type="InterPro" id="IPR027417">
    <property type="entry name" value="P-loop_NTPase"/>
</dbReference>
<dbReference type="HOGENOM" id="CLU_032616_0_1_9"/>
<gene>
    <name evidence="10" type="primary">miaA</name>
    <name evidence="14" type="ORF">ID09_03525</name>
</gene>
<accession>A0A075SH36</accession>
<evidence type="ECO:0000256" key="9">
    <source>
        <dbReference type="ARBA" id="ARBA00049563"/>
    </source>
</evidence>
<dbReference type="InterPro" id="IPR039657">
    <property type="entry name" value="Dimethylallyltransferase"/>
</dbReference>
<dbReference type="AlphaFoldDB" id="A0A075SH36"/>
<dbReference type="Gene3D" id="3.40.50.300">
    <property type="entry name" value="P-loop containing nucleotide triphosphate hydrolases"/>
    <property type="match status" value="1"/>
</dbReference>
<dbReference type="GO" id="GO:0006400">
    <property type="term" value="P:tRNA modification"/>
    <property type="evidence" value="ECO:0007669"/>
    <property type="project" value="TreeGrafter"/>
</dbReference>
<feature type="binding site" evidence="10">
    <location>
        <begin position="10"/>
        <end position="17"/>
    </location>
    <ligand>
        <name>ATP</name>
        <dbReference type="ChEBI" id="CHEBI:30616"/>
    </ligand>
</feature>
<evidence type="ECO:0000256" key="13">
    <source>
        <dbReference type="RuleBase" id="RU003785"/>
    </source>
</evidence>
<evidence type="ECO:0000256" key="4">
    <source>
        <dbReference type="ARBA" id="ARBA00022679"/>
    </source>
</evidence>
<comment type="subunit">
    <text evidence="10">Monomer.</text>
</comment>
<keyword evidence="8 10" id="KW-0460">Magnesium</keyword>
<evidence type="ECO:0000256" key="1">
    <source>
        <dbReference type="ARBA" id="ARBA00001946"/>
    </source>
</evidence>
<keyword evidence="7 10" id="KW-0067">ATP-binding</keyword>
<comment type="caution">
    <text evidence="10">Lacks conserved residue(s) required for the propagation of feature annotation.</text>
</comment>
<comment type="similarity">
    <text evidence="3 10 13">Belongs to the IPP transferase family.</text>
</comment>
<dbReference type="Proteomes" id="UP000028185">
    <property type="component" value="Chromosome"/>
</dbReference>
<dbReference type="Pfam" id="PF01715">
    <property type="entry name" value="IPPT"/>
    <property type="match status" value="1"/>
</dbReference>
<dbReference type="HAMAP" id="MF_00185">
    <property type="entry name" value="IPP_trans"/>
    <property type="match status" value="1"/>
</dbReference>